<keyword evidence="3" id="KW-1185">Reference proteome</keyword>
<accession>A0A2S7UUB4</accession>
<proteinExistence type="predicted"/>
<name>A0A2S7UUB4_9GAMM</name>
<dbReference type="InterPro" id="IPR021932">
    <property type="entry name" value="DUF3545"/>
</dbReference>
<organism evidence="2 3">
    <name type="scientific">Psychrosphaera saromensis</name>
    <dbReference type="NCBI Taxonomy" id="716813"/>
    <lineage>
        <taxon>Bacteria</taxon>
        <taxon>Pseudomonadati</taxon>
        <taxon>Pseudomonadota</taxon>
        <taxon>Gammaproteobacteria</taxon>
        <taxon>Alteromonadales</taxon>
        <taxon>Pseudoalteromonadaceae</taxon>
        <taxon>Psychrosphaera</taxon>
    </lineage>
</organism>
<evidence type="ECO:0000313" key="3">
    <source>
        <dbReference type="Proteomes" id="UP000239007"/>
    </source>
</evidence>
<feature type="compositionally biased region" description="Low complexity" evidence="1">
    <location>
        <begin position="1"/>
        <end position="15"/>
    </location>
</feature>
<sequence>MEGLAEILETTLETKTTSKKRPSKSKWREIESIKDKYRLRDELNGIDPMSEYDFESLEY</sequence>
<feature type="region of interest" description="Disordered" evidence="1">
    <location>
        <begin position="1"/>
        <end position="24"/>
    </location>
</feature>
<dbReference type="EMBL" id="MSCH01000003">
    <property type="protein sequence ID" value="PQJ53547.1"/>
    <property type="molecule type" value="Genomic_DNA"/>
</dbReference>
<dbReference type="Proteomes" id="UP000239007">
    <property type="component" value="Unassembled WGS sequence"/>
</dbReference>
<evidence type="ECO:0000256" key="1">
    <source>
        <dbReference type="SAM" id="MobiDB-lite"/>
    </source>
</evidence>
<dbReference type="Pfam" id="PF12065">
    <property type="entry name" value="DUF3545"/>
    <property type="match status" value="1"/>
</dbReference>
<protein>
    <recommendedName>
        <fullName evidence="4">DUF3545 domain-containing protein</fullName>
    </recommendedName>
</protein>
<evidence type="ECO:0008006" key="4">
    <source>
        <dbReference type="Google" id="ProtNLM"/>
    </source>
</evidence>
<dbReference type="OrthoDB" id="5918741at2"/>
<gene>
    <name evidence="2" type="ORF">BTO11_07625</name>
</gene>
<reference evidence="2 3" key="1">
    <citation type="submission" date="2016-12" db="EMBL/GenBank/DDBJ databases">
        <title>Diversity of luminous bacteria.</title>
        <authorList>
            <person name="Yoshizawa S."/>
            <person name="Kogure K."/>
        </authorList>
    </citation>
    <scope>NUCLEOTIDE SEQUENCE [LARGE SCALE GENOMIC DNA]</scope>
    <source>
        <strain evidence="2 3">SA4-48</strain>
    </source>
</reference>
<dbReference type="AlphaFoldDB" id="A0A2S7UUB4"/>
<evidence type="ECO:0000313" key="2">
    <source>
        <dbReference type="EMBL" id="PQJ53547.1"/>
    </source>
</evidence>
<comment type="caution">
    <text evidence="2">The sequence shown here is derived from an EMBL/GenBank/DDBJ whole genome shotgun (WGS) entry which is preliminary data.</text>
</comment>